<organism evidence="7 8">
    <name type="scientific">Photobacterium marinum</name>
    <dbReference type="NCBI Taxonomy" id="1056511"/>
    <lineage>
        <taxon>Bacteria</taxon>
        <taxon>Pseudomonadati</taxon>
        <taxon>Pseudomonadota</taxon>
        <taxon>Gammaproteobacteria</taxon>
        <taxon>Vibrionales</taxon>
        <taxon>Vibrionaceae</taxon>
        <taxon>Photobacterium</taxon>
    </lineage>
</organism>
<keyword evidence="8" id="KW-1185">Reference proteome</keyword>
<keyword evidence="3" id="KW-0406">Ion transport</keyword>
<feature type="chain" id="PRO_5003992795" description="Integrin" evidence="6">
    <location>
        <begin position="22"/>
        <end position="699"/>
    </location>
</feature>
<reference evidence="7 8" key="1">
    <citation type="submission" date="2012-12" db="EMBL/GenBank/DDBJ databases">
        <title>Genome Assembly of Photobacterium sp. AK15.</title>
        <authorList>
            <person name="Khatri I."/>
            <person name="Vaidya B."/>
            <person name="Srinivas T.N.R."/>
            <person name="Subramanian S."/>
            <person name="Pinnaka A."/>
        </authorList>
    </citation>
    <scope>NUCLEOTIDE SEQUENCE [LARGE SCALE GENOMIC DNA]</scope>
    <source>
        <strain evidence="7 8">AK15</strain>
    </source>
</reference>
<dbReference type="GO" id="GO:0006811">
    <property type="term" value="P:monoatomic ion transport"/>
    <property type="evidence" value="ECO:0007669"/>
    <property type="project" value="UniProtKB-KW"/>
</dbReference>
<dbReference type="InterPro" id="IPR010916">
    <property type="entry name" value="TonB_box_CS"/>
</dbReference>
<accession>L8J6E5</accession>
<name>L8J6E5_9GAMM</name>
<dbReference type="InterPro" id="IPR013517">
    <property type="entry name" value="FG-GAP"/>
</dbReference>
<feature type="compositionally biased region" description="Basic and acidic residues" evidence="5">
    <location>
        <begin position="38"/>
        <end position="53"/>
    </location>
</feature>
<evidence type="ECO:0000313" key="7">
    <source>
        <dbReference type="EMBL" id="ELR63179.1"/>
    </source>
</evidence>
<comment type="caution">
    <text evidence="7">The sequence shown here is derived from an EMBL/GenBank/DDBJ whole genome shotgun (WGS) entry which is preliminary data.</text>
</comment>
<gene>
    <name evidence="7" type="ORF">C942_04014</name>
</gene>
<evidence type="ECO:0000256" key="3">
    <source>
        <dbReference type="ARBA" id="ARBA00023065"/>
    </source>
</evidence>
<evidence type="ECO:0000256" key="5">
    <source>
        <dbReference type="SAM" id="MobiDB-lite"/>
    </source>
</evidence>
<dbReference type="RefSeq" id="WP_007471242.1">
    <property type="nucleotide sequence ID" value="NZ_AMZO01000049.1"/>
</dbReference>
<dbReference type="PATRIC" id="fig|1056511.3.peg.4827"/>
<evidence type="ECO:0000256" key="6">
    <source>
        <dbReference type="SAM" id="SignalP"/>
    </source>
</evidence>
<dbReference type="InterPro" id="IPR013519">
    <property type="entry name" value="Int_alpha_beta-p"/>
</dbReference>
<keyword evidence="3" id="KW-0813">Transport</keyword>
<keyword evidence="4" id="KW-0325">Glycoprotein</keyword>
<dbReference type="SUPFAM" id="SSF75011">
    <property type="entry name" value="3-carboxy-cis,cis-mucoante lactonizing enzyme"/>
    <property type="match status" value="2"/>
</dbReference>
<proteinExistence type="predicted"/>
<dbReference type="InterPro" id="IPR028994">
    <property type="entry name" value="Integrin_alpha_N"/>
</dbReference>
<dbReference type="PROSITE" id="PS00430">
    <property type="entry name" value="TONB_DEPENDENT_REC_1"/>
    <property type="match status" value="1"/>
</dbReference>
<evidence type="ECO:0000256" key="1">
    <source>
        <dbReference type="ARBA" id="ARBA00022729"/>
    </source>
</evidence>
<dbReference type="PROSITE" id="PS51257">
    <property type="entry name" value="PROKAR_LIPOPROTEIN"/>
    <property type="match status" value="1"/>
</dbReference>
<dbReference type="SMART" id="SM00191">
    <property type="entry name" value="Int_alpha"/>
    <property type="match status" value="7"/>
</dbReference>
<evidence type="ECO:0000313" key="8">
    <source>
        <dbReference type="Proteomes" id="UP000011134"/>
    </source>
</evidence>
<dbReference type="Proteomes" id="UP000011134">
    <property type="component" value="Unassembled WGS sequence"/>
</dbReference>
<feature type="region of interest" description="Disordered" evidence="5">
    <location>
        <begin position="38"/>
        <end position="62"/>
    </location>
</feature>
<protein>
    <recommendedName>
        <fullName evidence="9">Integrin</fullName>
    </recommendedName>
</protein>
<dbReference type="OrthoDB" id="5813397at2"/>
<dbReference type="Pfam" id="PF14312">
    <property type="entry name" value="FG-GAP_2"/>
    <property type="match status" value="6"/>
</dbReference>
<dbReference type="PANTHER" id="PTHR36220:SF1">
    <property type="entry name" value="GAMMA TUBULIN COMPLEX COMPONENT C-TERMINAL DOMAIN-CONTAINING PROTEIN"/>
    <property type="match status" value="1"/>
</dbReference>
<keyword evidence="1 6" id="KW-0732">Signal</keyword>
<keyword evidence="2" id="KW-0677">Repeat</keyword>
<dbReference type="PROSITE" id="PS51470">
    <property type="entry name" value="FG_GAP"/>
    <property type="match status" value="1"/>
</dbReference>
<feature type="signal peptide" evidence="6">
    <location>
        <begin position="1"/>
        <end position="21"/>
    </location>
</feature>
<evidence type="ECO:0008006" key="9">
    <source>
        <dbReference type="Google" id="ProtNLM"/>
    </source>
</evidence>
<dbReference type="EMBL" id="AMZO01000049">
    <property type="protein sequence ID" value="ELR63179.1"/>
    <property type="molecule type" value="Genomic_DNA"/>
</dbReference>
<sequence>MKYKTRLFFLLSALLLLGCNAEKNTDNTVIVEASDDHTDDKKNIDENNDKPVEKQVSGENTKTIEVINQTNKPAISPEKYDITEDNALTIKDTSTGGIEKAQIAENENIIKPEAFNLHTIEASAHSVKSFTFEWSTSKNATSYQVCLENTSYLNNCQPLGNTVDVTETNIHLDTLLNSQLTFFVMAENDDAQVTSNRLTLSRSSLIAATGYLKASNTDAEDHFGYAVSLSADGNTLAVSAPHEDSNSQGINGYQDNGNAYSALTLENTGAVYVFTRSNGVWTQDAYIKPSYFGDAQLFGYALSLSADGQTLAVSAFNEDSDAKGINGEQENFNARESGAVYVFTKGTTESRHRYTKSPSLWRQQAYIKASNTDRGDHFGTSLSLSGDGKTLAVGARNEDSSDGGINGDQDNNRALGSGAVYVFTYNGMNWAQQAYIKANKPHGNDAFGISTSLSFDGNTLAVGANGDDSSADGINNTSRFYTDQRSGAVYVFIRTDDQWNQQAYIKSSFSNYGDEFGTSVSLNGDGNTLAVGAPSQDSATKGINPVEWPFDADDSGAVYVFTRTLGEWSQQAFIKASNTNSFDEFGSSISLSQDGNTLAVGAFKEDSIAKGIDGYQHNNSAAYSGAVYLFTRVEGAWIQQSYIKAPNSTREDRFGYSLSLSANGHDLAVGARGEDSASTGFNGDQTNNRAANSGAVYLF</sequence>
<evidence type="ECO:0000256" key="4">
    <source>
        <dbReference type="ARBA" id="ARBA00023180"/>
    </source>
</evidence>
<dbReference type="PANTHER" id="PTHR36220">
    <property type="entry name" value="UNNAMED PRODUCT"/>
    <property type="match status" value="1"/>
</dbReference>
<evidence type="ECO:0000256" key="2">
    <source>
        <dbReference type="ARBA" id="ARBA00022737"/>
    </source>
</evidence>
<dbReference type="Gene3D" id="2.130.10.130">
    <property type="entry name" value="Integrin alpha, N-terminal"/>
    <property type="match status" value="3"/>
</dbReference>
<dbReference type="AlphaFoldDB" id="L8J6E5"/>